<evidence type="ECO:0000256" key="6">
    <source>
        <dbReference type="ARBA" id="ARBA00023002"/>
    </source>
</evidence>
<feature type="domain" description="4Fe-4S ferredoxin-type" evidence="9">
    <location>
        <begin position="29"/>
        <end position="61"/>
    </location>
</feature>
<dbReference type="SFLD" id="SFLDS00029">
    <property type="entry name" value="Radical_SAM"/>
    <property type="match status" value="1"/>
</dbReference>
<evidence type="ECO:0000256" key="1">
    <source>
        <dbReference type="ARBA" id="ARBA00001966"/>
    </source>
</evidence>
<evidence type="ECO:0000256" key="4">
    <source>
        <dbReference type="ARBA" id="ARBA00022691"/>
    </source>
</evidence>
<dbReference type="InterPro" id="IPR017896">
    <property type="entry name" value="4Fe4S_Fe-S-bd"/>
</dbReference>
<dbReference type="GO" id="GO:0046872">
    <property type="term" value="F:metal ion binding"/>
    <property type="evidence" value="ECO:0007669"/>
    <property type="project" value="UniProtKB-KW"/>
</dbReference>
<dbReference type="InterPro" id="IPR034457">
    <property type="entry name" value="Organic_radical-activating"/>
</dbReference>
<dbReference type="InterPro" id="IPR058240">
    <property type="entry name" value="rSAM_sf"/>
</dbReference>
<evidence type="ECO:0000256" key="3">
    <source>
        <dbReference type="ARBA" id="ARBA00022485"/>
    </source>
</evidence>
<dbReference type="EMBL" id="SOBG01000010">
    <property type="protein sequence ID" value="TDT67445.1"/>
    <property type="molecule type" value="Genomic_DNA"/>
</dbReference>
<proteinExistence type="inferred from homology"/>
<sequence length="269" mass="31455">MINKIIPFSSVDGPGNRTAIFLQGCNFNCKYCHNPETINICNNCGECVKFCKFNALKLKNNKINYNQNNCVNCDECIKHCKYNSSPKVIEYTVSTLVNEILKYKNFIRGITFSGGECSINHLFITQFAKEIKQYNLDVYVDTNGYIDFTSLNDFVNIVDKFMLDVKAFDRNIHKKLTGKTNETVLKNLKFLIKNNKIYEIRTVLIKEIDYFDTINYVVPLIKDTNIRYKLIKYRKYGVRKKYKNLSAISDDEIKKIIQLFPKYFNFITV</sequence>
<name>A0AA46DXF5_9FUSO</name>
<dbReference type="GO" id="GO:0016491">
    <property type="term" value="F:oxidoreductase activity"/>
    <property type="evidence" value="ECO:0007669"/>
    <property type="project" value="UniProtKB-KW"/>
</dbReference>
<dbReference type="SFLD" id="SFLDF00392">
    <property type="entry name" value="YjjI_activase"/>
    <property type="match status" value="1"/>
</dbReference>
<dbReference type="InterPro" id="IPR007197">
    <property type="entry name" value="rSAM"/>
</dbReference>
<keyword evidence="5" id="KW-0479">Metal-binding</keyword>
<dbReference type="AlphaFoldDB" id="A0AA46DXF5"/>
<evidence type="ECO:0000256" key="8">
    <source>
        <dbReference type="ARBA" id="ARBA00023014"/>
    </source>
</evidence>
<reference evidence="11 12" key="1">
    <citation type="submission" date="2019-03" db="EMBL/GenBank/DDBJ databases">
        <title>Genomic Encyclopedia of Type Strains, Phase IV (KMG-IV): sequencing the most valuable type-strain genomes for metagenomic binning, comparative biology and taxonomic classification.</title>
        <authorList>
            <person name="Goeker M."/>
        </authorList>
    </citation>
    <scope>NUCLEOTIDE SEQUENCE [LARGE SCALE GENOMIC DNA]</scope>
    <source>
        <strain evidence="11 12">DSM 100055</strain>
    </source>
</reference>
<protein>
    <submittedName>
        <fullName evidence="11">Pyruvate formate lyase activating enzyme</fullName>
    </submittedName>
</protein>
<evidence type="ECO:0000256" key="2">
    <source>
        <dbReference type="ARBA" id="ARBA00009777"/>
    </source>
</evidence>
<dbReference type="Gene3D" id="3.20.20.70">
    <property type="entry name" value="Aldolase class I"/>
    <property type="match status" value="1"/>
</dbReference>
<dbReference type="PROSITE" id="PS51379">
    <property type="entry name" value="4FE4S_FER_2"/>
    <property type="match status" value="1"/>
</dbReference>
<dbReference type="GO" id="GO:0051539">
    <property type="term" value="F:4 iron, 4 sulfur cluster binding"/>
    <property type="evidence" value="ECO:0007669"/>
    <property type="project" value="UniProtKB-KW"/>
</dbReference>
<dbReference type="InterPro" id="IPR012839">
    <property type="entry name" value="Organic_radical_activase"/>
</dbReference>
<dbReference type="InterPro" id="IPR040074">
    <property type="entry name" value="BssD/PflA/YjjW"/>
</dbReference>
<dbReference type="Gene3D" id="3.30.70.20">
    <property type="match status" value="1"/>
</dbReference>
<evidence type="ECO:0000313" key="12">
    <source>
        <dbReference type="Proteomes" id="UP000294678"/>
    </source>
</evidence>
<keyword evidence="3" id="KW-0004">4Fe-4S</keyword>
<gene>
    <name evidence="11" type="ORF">EV215_2002</name>
</gene>
<keyword evidence="12" id="KW-1185">Reference proteome</keyword>
<organism evidence="11 12">
    <name type="scientific">Hypnocyclicus thermotrophus</name>
    <dbReference type="NCBI Taxonomy" id="1627895"/>
    <lineage>
        <taxon>Bacteria</taxon>
        <taxon>Fusobacteriati</taxon>
        <taxon>Fusobacteriota</taxon>
        <taxon>Fusobacteriia</taxon>
        <taxon>Fusobacteriales</taxon>
        <taxon>Fusobacteriaceae</taxon>
        <taxon>Hypnocyclicus</taxon>
    </lineage>
</organism>
<dbReference type="InterPro" id="IPR023912">
    <property type="entry name" value="YjjW_bact"/>
</dbReference>
<comment type="caution">
    <text evidence="11">The sequence shown here is derived from an EMBL/GenBank/DDBJ whole genome shotgun (WGS) entry which is preliminary data.</text>
</comment>
<feature type="domain" description="Radical SAM core" evidence="10">
    <location>
        <begin position="11"/>
        <end position="269"/>
    </location>
</feature>
<keyword evidence="11" id="KW-0456">Lyase</keyword>
<keyword evidence="11" id="KW-0670">Pyruvate</keyword>
<dbReference type="SUPFAM" id="SSF102114">
    <property type="entry name" value="Radical SAM enzymes"/>
    <property type="match status" value="1"/>
</dbReference>
<dbReference type="SFLD" id="SFLDG01118">
    <property type="entry name" value="activating_enzymes__group_2"/>
    <property type="match status" value="1"/>
</dbReference>
<dbReference type="NCBIfam" id="TIGR04041">
    <property type="entry name" value="activase_YjjW"/>
    <property type="match status" value="1"/>
</dbReference>
<evidence type="ECO:0000259" key="10">
    <source>
        <dbReference type="PROSITE" id="PS51918"/>
    </source>
</evidence>
<dbReference type="PANTHER" id="PTHR30352">
    <property type="entry name" value="PYRUVATE FORMATE-LYASE-ACTIVATING ENZYME"/>
    <property type="match status" value="1"/>
</dbReference>
<comment type="cofactor">
    <cofactor evidence="1">
        <name>[4Fe-4S] cluster</name>
        <dbReference type="ChEBI" id="CHEBI:49883"/>
    </cofactor>
</comment>
<dbReference type="PROSITE" id="PS51918">
    <property type="entry name" value="RADICAL_SAM"/>
    <property type="match status" value="1"/>
</dbReference>
<dbReference type="PANTHER" id="PTHR30352:SF13">
    <property type="entry name" value="GLYCYL-RADICAL ENZYME ACTIVATING ENZYME YJJW-RELATED"/>
    <property type="match status" value="1"/>
</dbReference>
<dbReference type="SFLD" id="SFLDG01066">
    <property type="entry name" value="organic_radical-activating_enz"/>
    <property type="match status" value="1"/>
</dbReference>
<dbReference type="PIRSF" id="PIRSF000371">
    <property type="entry name" value="PFL_act_enz"/>
    <property type="match status" value="1"/>
</dbReference>
<evidence type="ECO:0000256" key="5">
    <source>
        <dbReference type="ARBA" id="ARBA00022723"/>
    </source>
</evidence>
<keyword evidence="8" id="KW-0411">Iron-sulfur</keyword>
<dbReference type="InterPro" id="IPR013785">
    <property type="entry name" value="Aldolase_TIM"/>
</dbReference>
<evidence type="ECO:0000313" key="11">
    <source>
        <dbReference type="EMBL" id="TDT67445.1"/>
    </source>
</evidence>
<dbReference type="PROSITE" id="PS01087">
    <property type="entry name" value="RADICAL_ACTIVATING"/>
    <property type="match status" value="1"/>
</dbReference>
<evidence type="ECO:0000259" key="9">
    <source>
        <dbReference type="PROSITE" id="PS51379"/>
    </source>
</evidence>
<dbReference type="Pfam" id="PF04055">
    <property type="entry name" value="Radical_SAM"/>
    <property type="match status" value="1"/>
</dbReference>
<keyword evidence="6" id="KW-0560">Oxidoreductase</keyword>
<comment type="similarity">
    <text evidence="2">Belongs to the organic radical-activating enzymes family.</text>
</comment>
<keyword evidence="7" id="KW-0408">Iron</keyword>
<evidence type="ECO:0000256" key="7">
    <source>
        <dbReference type="ARBA" id="ARBA00023004"/>
    </source>
</evidence>
<accession>A0AA46DXF5</accession>
<dbReference type="SUPFAM" id="SSF54862">
    <property type="entry name" value="4Fe-4S ferredoxins"/>
    <property type="match status" value="1"/>
</dbReference>
<dbReference type="InterPro" id="IPR001989">
    <property type="entry name" value="Radical_activat_CS"/>
</dbReference>
<dbReference type="GO" id="GO:0016829">
    <property type="term" value="F:lyase activity"/>
    <property type="evidence" value="ECO:0007669"/>
    <property type="project" value="UniProtKB-KW"/>
</dbReference>
<keyword evidence="4" id="KW-0949">S-adenosyl-L-methionine</keyword>
<dbReference type="Proteomes" id="UP000294678">
    <property type="component" value="Unassembled WGS sequence"/>
</dbReference>